<dbReference type="CDD" id="cd07316">
    <property type="entry name" value="terB_like_DjlA"/>
    <property type="match status" value="1"/>
</dbReference>
<sequence length="233" mass="25484">MSIWSRISEAIAALARGESLASVFDGLRTPPERSVAFTIAVIALGAKMAKADGQVTRDEVTAFREVFRIADKDEAEAAKVFNLARQDVAGYDLYAQRIASMFGPRSETLCDIMDGLFHIAMADGGYHPAEDAFLLEVAKIFGMDESRFRTLRARHVPDAVADPYAILGLTPGATYEEARAAWKAAVRECHPDRLAARGLPEEALGMAERRMIDLNRAWEEITAKRSRAGAPVA</sequence>
<dbReference type="RefSeq" id="WP_188477827.1">
    <property type="nucleotide sequence ID" value="NZ_BMFJ01000001.1"/>
</dbReference>
<dbReference type="InterPro" id="IPR029024">
    <property type="entry name" value="TerB-like"/>
</dbReference>
<dbReference type="Gene3D" id="1.10.287.110">
    <property type="entry name" value="DnaJ domain"/>
    <property type="match status" value="1"/>
</dbReference>
<evidence type="ECO:0000313" key="3">
    <source>
        <dbReference type="Proteomes" id="UP000612855"/>
    </source>
</evidence>
<dbReference type="Pfam" id="PF05099">
    <property type="entry name" value="TerB"/>
    <property type="match status" value="1"/>
</dbReference>
<comment type="caution">
    <text evidence="2">The sequence shown here is derived from an EMBL/GenBank/DDBJ whole genome shotgun (WGS) entry which is preliminary data.</text>
</comment>
<dbReference type="Proteomes" id="UP000612855">
    <property type="component" value="Unassembled WGS sequence"/>
</dbReference>
<dbReference type="SMART" id="SM00271">
    <property type="entry name" value="DnaJ"/>
    <property type="match status" value="1"/>
</dbReference>
<proteinExistence type="predicted"/>
<dbReference type="SUPFAM" id="SSF46565">
    <property type="entry name" value="Chaperone J-domain"/>
    <property type="match status" value="1"/>
</dbReference>
<dbReference type="InterPro" id="IPR001623">
    <property type="entry name" value="DnaJ_domain"/>
</dbReference>
<organism evidence="2 3">
    <name type="scientific">Primorskyibacter flagellatus</name>
    <dbReference type="NCBI Taxonomy" id="1387277"/>
    <lineage>
        <taxon>Bacteria</taxon>
        <taxon>Pseudomonadati</taxon>
        <taxon>Pseudomonadota</taxon>
        <taxon>Alphaproteobacteria</taxon>
        <taxon>Rhodobacterales</taxon>
        <taxon>Roseobacteraceae</taxon>
        <taxon>Primorskyibacter</taxon>
    </lineage>
</organism>
<name>A0A917A811_9RHOB</name>
<dbReference type="Gene3D" id="1.10.3680.10">
    <property type="entry name" value="TerB-like"/>
    <property type="match status" value="1"/>
</dbReference>
<dbReference type="CDD" id="cd06257">
    <property type="entry name" value="DnaJ"/>
    <property type="match status" value="1"/>
</dbReference>
<dbReference type="EMBL" id="BMFJ01000001">
    <property type="protein sequence ID" value="GGE34558.1"/>
    <property type="molecule type" value="Genomic_DNA"/>
</dbReference>
<dbReference type="PROSITE" id="PS50076">
    <property type="entry name" value="DNAJ_2"/>
    <property type="match status" value="1"/>
</dbReference>
<gene>
    <name evidence="2" type="ORF">GCM10011360_23050</name>
</gene>
<feature type="domain" description="J" evidence="1">
    <location>
        <begin position="162"/>
        <end position="226"/>
    </location>
</feature>
<accession>A0A917A811</accession>
<dbReference type="InterPro" id="IPR036869">
    <property type="entry name" value="J_dom_sf"/>
</dbReference>
<reference evidence="3" key="1">
    <citation type="journal article" date="2019" name="Int. J. Syst. Evol. Microbiol.">
        <title>The Global Catalogue of Microorganisms (GCM) 10K type strain sequencing project: providing services to taxonomists for standard genome sequencing and annotation.</title>
        <authorList>
            <consortium name="The Broad Institute Genomics Platform"/>
            <consortium name="The Broad Institute Genome Sequencing Center for Infectious Disease"/>
            <person name="Wu L."/>
            <person name="Ma J."/>
        </authorList>
    </citation>
    <scope>NUCLEOTIDE SEQUENCE [LARGE SCALE GENOMIC DNA]</scope>
    <source>
        <strain evidence="3">CGMCC 1.12664</strain>
    </source>
</reference>
<protein>
    <submittedName>
        <fullName evidence="2">Molecular chaperone DjlA</fullName>
    </submittedName>
</protein>
<dbReference type="AlphaFoldDB" id="A0A917A811"/>
<evidence type="ECO:0000313" key="2">
    <source>
        <dbReference type="EMBL" id="GGE34558.1"/>
    </source>
</evidence>
<dbReference type="InterPro" id="IPR007791">
    <property type="entry name" value="DjlA_N"/>
</dbReference>
<keyword evidence="3" id="KW-1185">Reference proteome</keyword>
<evidence type="ECO:0000259" key="1">
    <source>
        <dbReference type="PROSITE" id="PS50076"/>
    </source>
</evidence>
<dbReference type="Pfam" id="PF00226">
    <property type="entry name" value="DnaJ"/>
    <property type="match status" value="1"/>
</dbReference>
<dbReference type="SUPFAM" id="SSF158682">
    <property type="entry name" value="TerB-like"/>
    <property type="match status" value="1"/>
</dbReference>